<feature type="region of interest" description="Disordered" evidence="1">
    <location>
        <begin position="357"/>
        <end position="380"/>
    </location>
</feature>
<feature type="compositionally biased region" description="Basic residues" evidence="1">
    <location>
        <begin position="600"/>
        <end position="613"/>
    </location>
</feature>
<evidence type="ECO:0000313" key="3">
    <source>
        <dbReference type="Proteomes" id="UP000191024"/>
    </source>
</evidence>
<proteinExistence type="predicted"/>
<feature type="region of interest" description="Disordered" evidence="1">
    <location>
        <begin position="574"/>
        <end position="613"/>
    </location>
</feature>
<dbReference type="AlphaFoldDB" id="A0A1G4KGX4"/>
<organism evidence="2 3">
    <name type="scientific">Lachancea mirantina</name>
    <dbReference type="NCBI Taxonomy" id="1230905"/>
    <lineage>
        <taxon>Eukaryota</taxon>
        <taxon>Fungi</taxon>
        <taxon>Dikarya</taxon>
        <taxon>Ascomycota</taxon>
        <taxon>Saccharomycotina</taxon>
        <taxon>Saccharomycetes</taxon>
        <taxon>Saccharomycetales</taxon>
        <taxon>Saccharomycetaceae</taxon>
        <taxon>Lachancea</taxon>
    </lineage>
</organism>
<evidence type="ECO:0000313" key="2">
    <source>
        <dbReference type="EMBL" id="SCV03699.1"/>
    </source>
</evidence>
<name>A0A1G4KGX4_9SACH</name>
<sequence length="842" mass="96988">MFVDYSSLSGYSDINSKFAEKYTDLIFFEELSSTDVKLDYLKSRTLRFKWVQNLRLVKSRFFTEWIEYIFCLCVSLEQIRQIKGIMFLCPTLYLLEFETPSCSAKRAALLEDEEPLKRAFNEVYAEFVVARKEITDFLRKFTISGRPKPDEPYESWAPITKIMFGEFVKGHLNSVKARTDVIIIPEQFPPDFRYVITPEGYVKTKFKISFYKCIFSDRSVHPSQITADGLEFAVVKRKFTTIWQNQHPEKTFDLYVKKLEELSCSQAVHDVSTDDLTSLLNDIYSKSVTNQANFEKTLKQRDSQIIHHAPGHSVVRIFEDIDDCIKYFSSEKIERPSTYDQIMEEINNFEYEILKKDGNRKHKKKKTTKHGKSSSSKLKAFHTPKQEDVVVPVHLPNQEDLIVPIYNNSDYLGSKLELEPSIVHTPFATDEKPQNKRKASTDDICERSWVSSLNLSCEKPVSDSRTVVHSSHYTLEAKSLMSQQGVTSLVPASASNPFDVGFDTWSLIPCQSISENVSHTVSTGMLLNCETFFKQDPQDEDPREVSGKVDPIFMSKIRENTGSKTVRIQTPLQSRDGLTKRSKSHQFTGTTLVPKSGNLNKRRSRDIKPSRKHKNVVHATTLGKGRETLYQLPSNQFNAASDLPGQQHSNAPHVLPRIRPSVNMKENRQYGKTRRVSIVETSNSEFSSVRDKLSSNISSVVEDIPLRSILPPPIRDDFGTHGKDTARYTFLPSVDNNHEPEMVLMFPRHSKREPTFSERMRSLMSTSNIKAAREERKLRSDYEYDLMYPTLNEVSFRKFMKFKMKRLKENVKYYQSIAKRCVEDFKGQTEPDTLTNDVCGVY</sequence>
<dbReference type="OrthoDB" id="4036511at2759"/>
<feature type="compositionally biased region" description="Basic residues" evidence="1">
    <location>
        <begin position="358"/>
        <end position="372"/>
    </location>
</feature>
<dbReference type="Proteomes" id="UP000191024">
    <property type="component" value="Chromosome H"/>
</dbReference>
<evidence type="ECO:0000256" key="1">
    <source>
        <dbReference type="SAM" id="MobiDB-lite"/>
    </source>
</evidence>
<accession>A0A1G4KGX4</accession>
<feature type="compositionally biased region" description="Polar residues" evidence="1">
    <location>
        <begin position="585"/>
        <end position="599"/>
    </location>
</feature>
<keyword evidence="3" id="KW-1185">Reference proteome</keyword>
<dbReference type="EMBL" id="LT598468">
    <property type="protein sequence ID" value="SCV03699.1"/>
    <property type="molecule type" value="Genomic_DNA"/>
</dbReference>
<reference evidence="3" key="1">
    <citation type="submission" date="2016-03" db="EMBL/GenBank/DDBJ databases">
        <authorList>
            <person name="Devillers H."/>
        </authorList>
    </citation>
    <scope>NUCLEOTIDE SEQUENCE [LARGE SCALE GENOMIC DNA]</scope>
</reference>
<protein>
    <submittedName>
        <fullName evidence="2">LAMI_0H10242g1_1</fullName>
    </submittedName>
</protein>
<gene>
    <name evidence="2" type="ORF">LAMI_0H10242G</name>
</gene>